<name>A0A1T5DQK7_9SPHI</name>
<dbReference type="Proteomes" id="UP000190150">
    <property type="component" value="Unassembled WGS sequence"/>
</dbReference>
<organism evidence="1 2">
    <name type="scientific">Sphingobacterium nematocida</name>
    <dbReference type="NCBI Taxonomy" id="1513896"/>
    <lineage>
        <taxon>Bacteria</taxon>
        <taxon>Pseudomonadati</taxon>
        <taxon>Bacteroidota</taxon>
        <taxon>Sphingobacteriia</taxon>
        <taxon>Sphingobacteriales</taxon>
        <taxon>Sphingobacteriaceae</taxon>
        <taxon>Sphingobacterium</taxon>
    </lineage>
</organism>
<accession>A0A1T5DQK7</accession>
<dbReference type="RefSeq" id="WP_079643030.1">
    <property type="nucleotide sequence ID" value="NZ_FUZF01000008.1"/>
</dbReference>
<proteinExistence type="predicted"/>
<gene>
    <name evidence="1" type="ORF">SAMN05660841_02091</name>
</gene>
<sequence>MTKLNVTIIGLLLLLQGLIPAVAKEVKPALLVYGSNIEAFAAAMQAARSNVPTLWVCDEASYLEDLNGRPLSVTSNVDLLGGVWKDLIIEIGQLKSKDDSTVAAFQRDVNPRLLRNALERMVSKQKNLTLVAGVKILNLSKGKKDLTVTLSNKRKYAVRAMVDASLEAESRKFLVSTDLFAKPSRILAVSEMTDEQRRTLVAIGEYEGVVYGYTWGNLFSRSVSNVFYVNSLVQVTLDDNSLPLRANLGQAIGASAAYCSFFKTSADKVDVRKLQTELFAFDSRIMPFSDVTSSDYHYKSLQKIFLVSLLPLKNNGNELVFRGEGSVGLKEVKDVFNSLYSRSQLWFVDNGSKEYFELKELLTLIKYVSFRGDEVDREVEKEWSKKLKFEGHYDPSHMVSRYEFAVLVDRYADPYVKAVNAEGKILR</sequence>
<protein>
    <recommendedName>
        <fullName evidence="3">FAD dependent oxidoreductase</fullName>
    </recommendedName>
</protein>
<reference evidence="2" key="1">
    <citation type="submission" date="2017-02" db="EMBL/GenBank/DDBJ databases">
        <authorList>
            <person name="Varghese N."/>
            <person name="Submissions S."/>
        </authorList>
    </citation>
    <scope>NUCLEOTIDE SEQUENCE [LARGE SCALE GENOMIC DNA]</scope>
    <source>
        <strain evidence="2">DSM 24091</strain>
    </source>
</reference>
<dbReference type="STRING" id="1513896.SAMN05660841_02091"/>
<evidence type="ECO:0000313" key="2">
    <source>
        <dbReference type="Proteomes" id="UP000190150"/>
    </source>
</evidence>
<dbReference type="OrthoDB" id="615715at2"/>
<evidence type="ECO:0008006" key="3">
    <source>
        <dbReference type="Google" id="ProtNLM"/>
    </source>
</evidence>
<evidence type="ECO:0000313" key="1">
    <source>
        <dbReference type="EMBL" id="SKB73955.1"/>
    </source>
</evidence>
<dbReference type="EMBL" id="FUZF01000008">
    <property type="protein sequence ID" value="SKB73955.1"/>
    <property type="molecule type" value="Genomic_DNA"/>
</dbReference>
<keyword evidence="2" id="KW-1185">Reference proteome</keyword>
<dbReference type="AlphaFoldDB" id="A0A1T5DQK7"/>